<sequence length="41" mass="4378">MDRFEFLMAALILFGFGAMAGLAFLAISDVYSAGFVCGVVR</sequence>
<protein>
    <submittedName>
        <fullName evidence="1">Uncharacterized protein</fullName>
    </submittedName>
</protein>
<name>A0AAU6W2F7_9VIRU</name>
<evidence type="ECO:0000313" key="1">
    <source>
        <dbReference type="EMBL" id="XAI70866.1"/>
    </source>
</evidence>
<reference evidence="1" key="1">
    <citation type="journal article" date="2024" name="J. Gen. Virol.">
        <title>Novel phages of Pseudomonas syringae unveil numerous potential auxiliary metabolic genes.</title>
        <authorList>
            <person name="Feltin C."/>
            <person name="Garneau J.R."/>
            <person name="Morris C.E."/>
            <person name="Berard A."/>
            <person name="Torres-Barcelo C."/>
        </authorList>
    </citation>
    <scope>NUCLEOTIDE SEQUENCE</scope>
</reference>
<gene>
    <name evidence="1" type="ORF">Orisa02_00065</name>
</gene>
<proteinExistence type="predicted"/>
<organism evidence="1">
    <name type="scientific">Pseudomonas phage Orisa02</name>
    <dbReference type="NCBI Taxonomy" id="3138543"/>
    <lineage>
        <taxon>Viruses</taxon>
    </lineage>
</organism>
<accession>A0AAU6W2F7</accession>
<dbReference type="EMBL" id="PP179328">
    <property type="protein sequence ID" value="XAI70866.1"/>
    <property type="molecule type" value="Genomic_DNA"/>
</dbReference>